<dbReference type="InParanoid" id="A0A6P6F0J4"/>
<dbReference type="OrthoDB" id="9536595at2759"/>
<dbReference type="AlphaFoldDB" id="A0A6P6F0J4"/>
<evidence type="ECO:0000313" key="4">
    <source>
        <dbReference type="RefSeq" id="XP_023578046.1"/>
    </source>
</evidence>
<gene>
    <name evidence="4" type="primary">LOC111818378</name>
</gene>
<keyword evidence="3" id="KW-1185">Reference proteome</keyword>
<dbReference type="PANTHER" id="PTHR46386">
    <property type="entry name" value="NUCLEAR BODY PROTEIN SP140"/>
    <property type="match status" value="1"/>
</dbReference>
<evidence type="ECO:0000256" key="1">
    <source>
        <dbReference type="SAM" id="MobiDB-lite"/>
    </source>
</evidence>
<feature type="domain" description="HSR" evidence="2">
    <location>
        <begin position="1"/>
        <end position="111"/>
    </location>
</feature>
<feature type="region of interest" description="Disordered" evidence="1">
    <location>
        <begin position="120"/>
        <end position="154"/>
    </location>
</feature>
<organism evidence="3 4">
    <name type="scientific">Octodon degus</name>
    <name type="common">Degu</name>
    <name type="synonym">Sciurus degus</name>
    <dbReference type="NCBI Taxonomy" id="10160"/>
    <lineage>
        <taxon>Eukaryota</taxon>
        <taxon>Metazoa</taxon>
        <taxon>Chordata</taxon>
        <taxon>Craniata</taxon>
        <taxon>Vertebrata</taxon>
        <taxon>Euteleostomi</taxon>
        <taxon>Mammalia</taxon>
        <taxon>Eutheria</taxon>
        <taxon>Euarchontoglires</taxon>
        <taxon>Glires</taxon>
        <taxon>Rodentia</taxon>
        <taxon>Hystricomorpha</taxon>
        <taxon>Octodontidae</taxon>
        <taxon>Octodon</taxon>
    </lineage>
</organism>
<sequence length="166" mass="19342">MFAVDQKEDTFHEIFFKHFRENKVEIASAITKPFPFLESLRDHSFITDKIYTDSQEACNNMVPVERVVYHVLCHLEKSLDWSCIQALFSRIHLKEYPGLIQIQRSFENVLQEKYISQKTNREEKQKTLHTQQSCEKETDETSASQSLTLSQAEPSASDGLFLLTHV</sequence>
<dbReference type="GeneID" id="111818378"/>
<dbReference type="FunCoup" id="A0A6P6F0J4">
    <property type="interactions" value="10"/>
</dbReference>
<dbReference type="Proteomes" id="UP000515203">
    <property type="component" value="Unplaced"/>
</dbReference>
<evidence type="ECO:0000313" key="3">
    <source>
        <dbReference type="Proteomes" id="UP000515203"/>
    </source>
</evidence>
<dbReference type="GO" id="GO:0005634">
    <property type="term" value="C:nucleus"/>
    <property type="evidence" value="ECO:0007669"/>
    <property type="project" value="InterPro"/>
</dbReference>
<dbReference type="PROSITE" id="PS51414">
    <property type="entry name" value="HSR"/>
    <property type="match status" value="1"/>
</dbReference>
<dbReference type="InterPro" id="IPR043563">
    <property type="entry name" value="Sp110/Sp140/Sp140L-like"/>
</dbReference>
<dbReference type="InterPro" id="IPR004865">
    <property type="entry name" value="HSR_dom"/>
</dbReference>
<proteinExistence type="predicted"/>
<protein>
    <submittedName>
        <fullName evidence="4">Nuclear autoantigen Sp-100-like</fullName>
    </submittedName>
</protein>
<evidence type="ECO:0000259" key="2">
    <source>
        <dbReference type="PROSITE" id="PS51414"/>
    </source>
</evidence>
<dbReference type="Pfam" id="PF03172">
    <property type="entry name" value="HSR"/>
    <property type="match status" value="1"/>
</dbReference>
<dbReference type="PANTHER" id="PTHR46386:SF13">
    <property type="entry name" value="RIKEN CDNA A630001G21 GENE"/>
    <property type="match status" value="1"/>
</dbReference>
<feature type="compositionally biased region" description="Polar residues" evidence="1">
    <location>
        <begin position="141"/>
        <end position="154"/>
    </location>
</feature>
<name>A0A6P6F0J4_OCTDE</name>
<dbReference type="GO" id="GO:0000981">
    <property type="term" value="F:DNA-binding transcription factor activity, RNA polymerase II-specific"/>
    <property type="evidence" value="ECO:0007669"/>
    <property type="project" value="TreeGrafter"/>
</dbReference>
<reference evidence="4" key="1">
    <citation type="submission" date="2025-08" db="UniProtKB">
        <authorList>
            <consortium name="RefSeq"/>
        </authorList>
    </citation>
    <scope>IDENTIFICATION</scope>
</reference>
<dbReference type="RefSeq" id="XP_023578046.1">
    <property type="nucleotide sequence ID" value="XM_023722278.1"/>
</dbReference>
<accession>A0A6P6F0J4</accession>